<evidence type="ECO:0008006" key="2">
    <source>
        <dbReference type="Google" id="ProtNLM"/>
    </source>
</evidence>
<accession>A0A3B1BVT6</accession>
<dbReference type="EMBL" id="UOGA01000013">
    <property type="protein sequence ID" value="VAX14790.1"/>
    <property type="molecule type" value="Genomic_DNA"/>
</dbReference>
<proteinExistence type="predicted"/>
<gene>
    <name evidence="1" type="ORF">MNBD_NITROSPINAE04-2449</name>
</gene>
<protein>
    <recommendedName>
        <fullName evidence="2">D-3-phosphoglycerate dehydrogenase</fullName>
    </recommendedName>
</protein>
<organism evidence="1">
    <name type="scientific">hydrothermal vent metagenome</name>
    <dbReference type="NCBI Taxonomy" id="652676"/>
    <lineage>
        <taxon>unclassified sequences</taxon>
        <taxon>metagenomes</taxon>
        <taxon>ecological metagenomes</taxon>
    </lineage>
</organism>
<sequence length="55" mass="6374">MNILYIVKNDPKDSMGAILEEHKNKESVTIVDLREDNDYDKLVKHIETSDKIICV</sequence>
<reference evidence="1" key="1">
    <citation type="submission" date="2018-06" db="EMBL/GenBank/DDBJ databases">
        <authorList>
            <person name="Zhirakovskaya E."/>
        </authorList>
    </citation>
    <scope>NUCLEOTIDE SEQUENCE</scope>
</reference>
<evidence type="ECO:0000313" key="1">
    <source>
        <dbReference type="EMBL" id="VAX14790.1"/>
    </source>
</evidence>
<name>A0A3B1BVT6_9ZZZZ</name>
<dbReference type="AlphaFoldDB" id="A0A3B1BVT6"/>